<evidence type="ECO:0000256" key="1">
    <source>
        <dbReference type="ARBA" id="ARBA00007447"/>
    </source>
</evidence>
<proteinExistence type="inferred from homology"/>
<comment type="similarity">
    <text evidence="1 3">Belongs to the peptidase A1 family.</text>
</comment>
<dbReference type="PRINTS" id="PR00792">
    <property type="entry name" value="PEPSIN"/>
</dbReference>
<dbReference type="SUPFAM" id="SSF50630">
    <property type="entry name" value="Acid proteases"/>
    <property type="match status" value="1"/>
</dbReference>
<dbReference type="GO" id="GO:0006508">
    <property type="term" value="P:proteolysis"/>
    <property type="evidence" value="ECO:0007669"/>
    <property type="project" value="UniProtKB-KW"/>
</dbReference>
<feature type="region of interest" description="Disordered" evidence="4">
    <location>
        <begin position="250"/>
        <end position="314"/>
    </location>
</feature>
<dbReference type="Gene3D" id="2.40.70.10">
    <property type="entry name" value="Acid Proteases"/>
    <property type="match status" value="2"/>
</dbReference>
<reference evidence="7 8" key="1">
    <citation type="journal article" date="2020" name="Genome Biol. Evol.">
        <title>A new high-quality draft genome assembly of the Chinese cordyceps Ophiocordyceps sinensis.</title>
        <authorList>
            <person name="Shu R."/>
            <person name="Zhang J."/>
            <person name="Meng Q."/>
            <person name="Zhang H."/>
            <person name="Zhou G."/>
            <person name="Li M."/>
            <person name="Wu P."/>
            <person name="Zhao Y."/>
            <person name="Chen C."/>
            <person name="Qin Q."/>
        </authorList>
    </citation>
    <scope>NUCLEOTIDE SEQUENCE [LARGE SCALE GENOMIC DNA]</scope>
    <source>
        <strain evidence="7 8">IOZ07</strain>
    </source>
</reference>
<name>A0A8H4LW01_9HYPO</name>
<feature type="chain" id="PRO_5034261683" description="Peptidase A1 domain-containing protein" evidence="5">
    <location>
        <begin position="18"/>
        <end position="512"/>
    </location>
</feature>
<dbReference type="InterPro" id="IPR001461">
    <property type="entry name" value="Aspartic_peptidase_A1"/>
</dbReference>
<keyword evidence="3" id="KW-0378">Hydrolase</keyword>
<comment type="caution">
    <text evidence="7">The sequence shown here is derived from an EMBL/GenBank/DDBJ whole genome shotgun (WGS) entry which is preliminary data.</text>
</comment>
<dbReference type="Proteomes" id="UP000557566">
    <property type="component" value="Unassembled WGS sequence"/>
</dbReference>
<dbReference type="PANTHER" id="PTHR47966">
    <property type="entry name" value="BETA-SITE APP-CLEAVING ENZYME, ISOFORM A-RELATED"/>
    <property type="match status" value="1"/>
</dbReference>
<evidence type="ECO:0000313" key="7">
    <source>
        <dbReference type="EMBL" id="KAF4506580.1"/>
    </source>
</evidence>
<evidence type="ECO:0000256" key="3">
    <source>
        <dbReference type="RuleBase" id="RU000454"/>
    </source>
</evidence>
<dbReference type="InterPro" id="IPR001969">
    <property type="entry name" value="Aspartic_peptidase_AS"/>
</dbReference>
<evidence type="ECO:0000313" key="8">
    <source>
        <dbReference type="Proteomes" id="UP000557566"/>
    </source>
</evidence>
<sequence>MKVADLVLLVFGGLAVAQDGAKLASSMVETVKDPIQGGFMTFMTFTLDNQPIKALLDTGSSDLTVQRSGSEICKNPVQQCDGGSKTGQVFGAFDAQKAKNSKGLGVPLDAVFTGGAAFQGEFAEVPFRLGDGNAIDLQTGLIETGNPPPQSVLFPVLGIGPVEGESTFRNNGSTYSNLLVRLKEEGQIQRNAFGLYLGHFQSPDNGSIVWGGFDAAKFDGELQTVDMEPDLDGNMASFVVSLSSVRMTNIKDGSGASRSNQKEPLPRRRSGPVRRLSPRHNYKRASEPLSLSQDELQTRHNYKRASEPLSEDELQKRQLNGNLLRKRKQVVLVDTGDQSLVLPLNVVEFIAETLEGGPDQKTGWMRVNCDLIQGMALTVGMGNDAAKINILLELMVLGPDFDKDLPEFLNQGRTGRSGGGPGPRGDDADQDSRGGNTIDGPQGRDGGNGSRAPGGCLLPILPIEDGSSLSIFGAPAMQSMYVVFDADSQVLMFGQARLNETRTDPRELGPVS</sequence>
<keyword evidence="5" id="KW-0732">Signal</keyword>
<dbReference type="GO" id="GO:0004190">
    <property type="term" value="F:aspartic-type endopeptidase activity"/>
    <property type="evidence" value="ECO:0007669"/>
    <property type="project" value="UniProtKB-KW"/>
</dbReference>
<dbReference type="PROSITE" id="PS00141">
    <property type="entry name" value="ASP_PROTEASE"/>
    <property type="match status" value="1"/>
</dbReference>
<dbReference type="InterPro" id="IPR021109">
    <property type="entry name" value="Peptidase_aspartic_dom_sf"/>
</dbReference>
<dbReference type="OrthoDB" id="771136at2759"/>
<dbReference type="PANTHER" id="PTHR47966:SF65">
    <property type="entry name" value="ASPARTIC-TYPE ENDOPEPTIDASE"/>
    <property type="match status" value="1"/>
</dbReference>
<evidence type="ECO:0000259" key="6">
    <source>
        <dbReference type="PROSITE" id="PS51767"/>
    </source>
</evidence>
<evidence type="ECO:0000256" key="4">
    <source>
        <dbReference type="SAM" id="MobiDB-lite"/>
    </source>
</evidence>
<dbReference type="InterPro" id="IPR033121">
    <property type="entry name" value="PEPTIDASE_A1"/>
</dbReference>
<evidence type="ECO:0000256" key="2">
    <source>
        <dbReference type="ARBA" id="ARBA00022750"/>
    </source>
</evidence>
<accession>A0A8H4LW01</accession>
<feature type="compositionally biased region" description="Basic residues" evidence="4">
    <location>
        <begin position="267"/>
        <end position="283"/>
    </location>
</feature>
<evidence type="ECO:0000256" key="5">
    <source>
        <dbReference type="SAM" id="SignalP"/>
    </source>
</evidence>
<feature type="signal peptide" evidence="5">
    <location>
        <begin position="1"/>
        <end position="17"/>
    </location>
</feature>
<dbReference type="EMBL" id="JAAVMX010000007">
    <property type="protein sequence ID" value="KAF4506580.1"/>
    <property type="molecule type" value="Genomic_DNA"/>
</dbReference>
<keyword evidence="3" id="KW-0645">Protease</keyword>
<keyword evidence="8" id="KW-1185">Reference proteome</keyword>
<feature type="region of interest" description="Disordered" evidence="4">
    <location>
        <begin position="407"/>
        <end position="453"/>
    </location>
</feature>
<protein>
    <recommendedName>
        <fullName evidence="6">Peptidase A1 domain-containing protein</fullName>
    </recommendedName>
</protein>
<dbReference type="Pfam" id="PF00026">
    <property type="entry name" value="Asp"/>
    <property type="match status" value="1"/>
</dbReference>
<keyword evidence="2 3" id="KW-0064">Aspartyl protease</keyword>
<gene>
    <name evidence="7" type="ORF">G6O67_006649</name>
</gene>
<organism evidence="7 8">
    <name type="scientific">Ophiocordyceps sinensis</name>
    <dbReference type="NCBI Taxonomy" id="72228"/>
    <lineage>
        <taxon>Eukaryota</taxon>
        <taxon>Fungi</taxon>
        <taxon>Dikarya</taxon>
        <taxon>Ascomycota</taxon>
        <taxon>Pezizomycotina</taxon>
        <taxon>Sordariomycetes</taxon>
        <taxon>Hypocreomycetidae</taxon>
        <taxon>Hypocreales</taxon>
        <taxon>Ophiocordycipitaceae</taxon>
        <taxon>Ophiocordyceps</taxon>
    </lineage>
</organism>
<dbReference type="AlphaFoldDB" id="A0A8H4LW01"/>
<feature type="domain" description="Peptidase A1" evidence="6">
    <location>
        <begin position="39"/>
        <end position="494"/>
    </location>
</feature>
<dbReference type="PROSITE" id="PS51767">
    <property type="entry name" value="PEPTIDASE_A1"/>
    <property type="match status" value="1"/>
</dbReference>